<feature type="region of interest" description="Disordered" evidence="4">
    <location>
        <begin position="342"/>
        <end position="367"/>
    </location>
</feature>
<dbReference type="EMBL" id="OU895878">
    <property type="protein sequence ID" value="CAG9801720.1"/>
    <property type="molecule type" value="Genomic_DNA"/>
</dbReference>
<keyword evidence="6" id="KW-1185">Reference proteome</keyword>
<dbReference type="Pfam" id="PF13855">
    <property type="entry name" value="LRR_8"/>
    <property type="match status" value="2"/>
</dbReference>
<dbReference type="PANTHER" id="PTHR45712:SF22">
    <property type="entry name" value="INSULIN-LIKE GROWTH FACTOR-BINDING PROTEIN COMPLEX ACID LABILE SUBUNIT"/>
    <property type="match status" value="1"/>
</dbReference>
<dbReference type="SUPFAM" id="SSF52058">
    <property type="entry name" value="L domain-like"/>
    <property type="match status" value="1"/>
</dbReference>
<dbReference type="PROSITE" id="PS51450">
    <property type="entry name" value="LRR"/>
    <property type="match status" value="1"/>
</dbReference>
<dbReference type="OrthoDB" id="7733317at2759"/>
<reference evidence="5" key="1">
    <citation type="submission" date="2022-01" db="EMBL/GenBank/DDBJ databases">
        <authorList>
            <person name="King R."/>
        </authorList>
    </citation>
    <scope>NUCLEOTIDE SEQUENCE</scope>
</reference>
<sequence length="476" mass="54616">MSIISSHSIRAEVMDSKLKILIFAIFNFQIATISSQILSCNYVLIQGVSYGCELTIFNPNGMTNINTINGTHLTGYTDVDVVEIFPTTDSYSPVIPSKICEKFENLLRVLFTSIGINKITKDSFKSCTKIQQLNLDGNNISSIDVDSFAQNSHLQLLILSKNKISNMPENLFSAQQEIHTLNLGTNYIETLPNDIFKPLKNLRNLFMFFNKIKILKTEWFSNLGNLQYLELYLNEIETLPVNVFSDLKNLTYITLSYNKIEIINSESFGYLKELKNVDFAHNQISAFDERFIDNTIVMTLTMNINVCIDKEIYDDSPTREFMRIDLAKCFENFERIMATTTTTAHPTTTSSQQTTRQTTTTTHPTTNEIITTTTEKPLPPGCSNENLTERVCLIEDEHKEFRISFTELREENAKLLKIIDDILKEKESMALRIDDLEKKNENLRTDFEKQNKDVSEMFENIQNQILIMSTRPCSCQ</sequence>
<proteinExistence type="predicted"/>
<name>A0A9N9RSL8_9DIPT</name>
<dbReference type="InterPro" id="IPR001611">
    <property type="entry name" value="Leu-rich_rpt"/>
</dbReference>
<keyword evidence="2" id="KW-0677">Repeat</keyword>
<dbReference type="Proteomes" id="UP001153620">
    <property type="component" value="Chromosome 2"/>
</dbReference>
<gene>
    <name evidence="5" type="ORF">CHIRRI_LOCUS4642</name>
</gene>
<dbReference type="PANTHER" id="PTHR45712">
    <property type="entry name" value="AGAP008170-PA"/>
    <property type="match status" value="1"/>
</dbReference>
<dbReference type="InterPro" id="IPR050333">
    <property type="entry name" value="SLRP"/>
</dbReference>
<keyword evidence="3" id="KW-0175">Coiled coil</keyword>
<evidence type="ECO:0000313" key="6">
    <source>
        <dbReference type="Proteomes" id="UP001153620"/>
    </source>
</evidence>
<feature type="coiled-coil region" evidence="3">
    <location>
        <begin position="405"/>
        <end position="464"/>
    </location>
</feature>
<evidence type="ECO:0000256" key="3">
    <source>
        <dbReference type="SAM" id="Coils"/>
    </source>
</evidence>
<protein>
    <submittedName>
        <fullName evidence="5">Uncharacterized protein</fullName>
    </submittedName>
</protein>
<dbReference type="InterPro" id="IPR032675">
    <property type="entry name" value="LRR_dom_sf"/>
</dbReference>
<dbReference type="AlphaFoldDB" id="A0A9N9RSL8"/>
<dbReference type="SMART" id="SM00369">
    <property type="entry name" value="LRR_TYP"/>
    <property type="match status" value="7"/>
</dbReference>
<evidence type="ECO:0000256" key="1">
    <source>
        <dbReference type="ARBA" id="ARBA00022614"/>
    </source>
</evidence>
<organism evidence="5 6">
    <name type="scientific">Chironomus riparius</name>
    <dbReference type="NCBI Taxonomy" id="315576"/>
    <lineage>
        <taxon>Eukaryota</taxon>
        <taxon>Metazoa</taxon>
        <taxon>Ecdysozoa</taxon>
        <taxon>Arthropoda</taxon>
        <taxon>Hexapoda</taxon>
        <taxon>Insecta</taxon>
        <taxon>Pterygota</taxon>
        <taxon>Neoptera</taxon>
        <taxon>Endopterygota</taxon>
        <taxon>Diptera</taxon>
        <taxon>Nematocera</taxon>
        <taxon>Chironomoidea</taxon>
        <taxon>Chironomidae</taxon>
        <taxon>Chironominae</taxon>
        <taxon>Chironomus</taxon>
    </lineage>
</organism>
<keyword evidence="1" id="KW-0433">Leucine-rich repeat</keyword>
<evidence type="ECO:0000313" key="5">
    <source>
        <dbReference type="EMBL" id="CAG9801720.1"/>
    </source>
</evidence>
<dbReference type="Gene3D" id="3.80.10.10">
    <property type="entry name" value="Ribonuclease Inhibitor"/>
    <property type="match status" value="1"/>
</dbReference>
<evidence type="ECO:0000256" key="2">
    <source>
        <dbReference type="ARBA" id="ARBA00022737"/>
    </source>
</evidence>
<reference evidence="5" key="2">
    <citation type="submission" date="2022-10" db="EMBL/GenBank/DDBJ databases">
        <authorList>
            <consortium name="ENA_rothamsted_submissions"/>
            <consortium name="culmorum"/>
            <person name="King R."/>
        </authorList>
    </citation>
    <scope>NUCLEOTIDE SEQUENCE</scope>
</reference>
<accession>A0A9N9RSL8</accession>
<dbReference type="InterPro" id="IPR003591">
    <property type="entry name" value="Leu-rich_rpt_typical-subtyp"/>
</dbReference>
<evidence type="ECO:0000256" key="4">
    <source>
        <dbReference type="SAM" id="MobiDB-lite"/>
    </source>
</evidence>